<keyword evidence="4" id="KW-0963">Cytoplasm</keyword>
<keyword evidence="3 4" id="KW-0546">Nucleotide metabolism</keyword>
<gene>
    <name evidence="5" type="ORF">AW736_06095</name>
</gene>
<reference evidence="5 6" key="1">
    <citation type="submission" date="2016-01" db="EMBL/GenBank/DDBJ databases">
        <title>High potential of lignocellulose degradation of a new Verrucomicrobia species.</title>
        <authorList>
            <person name="Wang Y."/>
            <person name="Shi Y."/>
            <person name="Qiu Z."/>
            <person name="Liu S."/>
            <person name="Yang H."/>
        </authorList>
    </citation>
    <scope>NUCLEOTIDE SEQUENCE [LARGE SCALE GENOMIC DNA]</scope>
    <source>
        <strain evidence="5 6">TSB47</strain>
    </source>
</reference>
<dbReference type="PANTHER" id="PTHR43213">
    <property type="entry name" value="BIFUNCTIONAL DTTP/UTP PYROPHOSPHATASE/METHYLTRANSFERASE PROTEIN-RELATED"/>
    <property type="match status" value="1"/>
</dbReference>
<dbReference type="PANTHER" id="PTHR43213:SF5">
    <property type="entry name" value="BIFUNCTIONAL DTTP_UTP PYROPHOSPHATASE_METHYLTRANSFERASE PROTEIN-RELATED"/>
    <property type="match status" value="1"/>
</dbReference>
<dbReference type="AlphaFoldDB" id="A0A178ILS4"/>
<comment type="function">
    <text evidence="4">Nucleoside triphosphate pyrophosphatase that hydrolyzes dTTP and UTP. May have a dual role in cell division arrest and in preventing the incorporation of modified nucleotides into cellular nucleic acids.</text>
</comment>
<accession>A0A178ILS4</accession>
<organism evidence="5 6">
    <name type="scientific">Termitidicoccus mucosus</name>
    <dbReference type="NCBI Taxonomy" id="1184151"/>
    <lineage>
        <taxon>Bacteria</taxon>
        <taxon>Pseudomonadati</taxon>
        <taxon>Verrucomicrobiota</taxon>
        <taxon>Opitutia</taxon>
        <taxon>Opitutales</taxon>
        <taxon>Opitutaceae</taxon>
        <taxon>Termitidicoccus</taxon>
    </lineage>
</organism>
<keyword evidence="2 4" id="KW-0378">Hydrolase</keyword>
<dbReference type="Proteomes" id="UP000078486">
    <property type="component" value="Unassembled WGS sequence"/>
</dbReference>
<dbReference type="NCBIfam" id="TIGR00172">
    <property type="entry name" value="maf"/>
    <property type="match status" value="1"/>
</dbReference>
<keyword evidence="6" id="KW-1185">Reference proteome</keyword>
<dbReference type="GO" id="GO:0009117">
    <property type="term" value="P:nucleotide metabolic process"/>
    <property type="evidence" value="ECO:0007669"/>
    <property type="project" value="UniProtKB-KW"/>
</dbReference>
<dbReference type="EC" id="3.6.1.9" evidence="4"/>
<dbReference type="EMBL" id="LRRQ01000047">
    <property type="protein sequence ID" value="OAM90824.1"/>
    <property type="molecule type" value="Genomic_DNA"/>
</dbReference>
<dbReference type="CDD" id="cd00555">
    <property type="entry name" value="Maf"/>
    <property type="match status" value="1"/>
</dbReference>
<name>A0A178ILS4_9BACT</name>
<comment type="cofactor">
    <cofactor evidence="1 4">
        <name>a divalent metal cation</name>
        <dbReference type="ChEBI" id="CHEBI:60240"/>
    </cofactor>
</comment>
<comment type="subcellular location">
    <subcellularLocation>
        <location evidence="4">Cytoplasm</location>
    </subcellularLocation>
</comment>
<comment type="caution">
    <text evidence="4">Lacks conserved residue(s) required for the propagation of feature annotation.</text>
</comment>
<sequence length="201" mass="21895">MKSFAGKNSPPALRLILASASPRRKQLLGELGLPFDIVVADVTEHEEPTTDPRVMVAHNSALKADWVAARHPDAFVLGADTTVFIDNTVLNKPAGLDEARAMLKRLAGRTHTVFTGVALRRATSGLRIDEGVSSEVEFKPFDDKAIDAYFRIVNPLDKAGAYGIQEGRELIIAGWRGSFSNIMGLPMEATKQILTRCGLLR</sequence>
<dbReference type="STRING" id="1184151.AW736_06095"/>
<dbReference type="SUPFAM" id="SSF52972">
    <property type="entry name" value="ITPase-like"/>
    <property type="match status" value="1"/>
</dbReference>
<evidence type="ECO:0000313" key="5">
    <source>
        <dbReference type="EMBL" id="OAM90824.1"/>
    </source>
</evidence>
<dbReference type="Gene3D" id="3.90.950.10">
    <property type="match status" value="1"/>
</dbReference>
<feature type="site" description="Important for substrate specificity" evidence="4">
    <location>
        <position position="165"/>
    </location>
</feature>
<dbReference type="RefSeq" id="WP_068769819.1">
    <property type="nucleotide sequence ID" value="NZ_CP109796.1"/>
</dbReference>
<dbReference type="PIRSF" id="PIRSF006305">
    <property type="entry name" value="Maf"/>
    <property type="match status" value="1"/>
</dbReference>
<dbReference type="InterPro" id="IPR003697">
    <property type="entry name" value="Maf-like"/>
</dbReference>
<feature type="active site" description="Proton acceptor" evidence="4">
    <location>
        <position position="80"/>
    </location>
</feature>
<evidence type="ECO:0000256" key="2">
    <source>
        <dbReference type="ARBA" id="ARBA00022801"/>
    </source>
</evidence>
<comment type="similarity">
    <text evidence="4">Belongs to the Maf family. YhdE subfamily.</text>
</comment>
<feature type="site" description="Important for substrate specificity" evidence="4">
    <location>
        <position position="23"/>
    </location>
</feature>
<dbReference type="GO" id="GO:0036221">
    <property type="term" value="F:UTP diphosphatase activity"/>
    <property type="evidence" value="ECO:0007669"/>
    <property type="project" value="RHEA"/>
</dbReference>
<comment type="caution">
    <text evidence="5">The sequence shown here is derived from an EMBL/GenBank/DDBJ whole genome shotgun (WGS) entry which is preliminary data.</text>
</comment>
<evidence type="ECO:0000313" key="6">
    <source>
        <dbReference type="Proteomes" id="UP000078486"/>
    </source>
</evidence>
<dbReference type="OrthoDB" id="9807767at2"/>
<comment type="catalytic activity">
    <reaction evidence="4">
        <text>UTP + H2O = UMP + diphosphate + H(+)</text>
        <dbReference type="Rhea" id="RHEA:29395"/>
        <dbReference type="ChEBI" id="CHEBI:15377"/>
        <dbReference type="ChEBI" id="CHEBI:15378"/>
        <dbReference type="ChEBI" id="CHEBI:33019"/>
        <dbReference type="ChEBI" id="CHEBI:46398"/>
        <dbReference type="ChEBI" id="CHEBI:57865"/>
        <dbReference type="EC" id="3.6.1.9"/>
    </reaction>
</comment>
<evidence type="ECO:0000256" key="4">
    <source>
        <dbReference type="HAMAP-Rule" id="MF_00528"/>
    </source>
</evidence>
<comment type="catalytic activity">
    <reaction evidence="4">
        <text>dTTP + H2O = dTMP + diphosphate + H(+)</text>
        <dbReference type="Rhea" id="RHEA:28534"/>
        <dbReference type="ChEBI" id="CHEBI:15377"/>
        <dbReference type="ChEBI" id="CHEBI:15378"/>
        <dbReference type="ChEBI" id="CHEBI:33019"/>
        <dbReference type="ChEBI" id="CHEBI:37568"/>
        <dbReference type="ChEBI" id="CHEBI:63528"/>
        <dbReference type="EC" id="3.6.1.9"/>
    </reaction>
</comment>
<evidence type="ECO:0000256" key="1">
    <source>
        <dbReference type="ARBA" id="ARBA00001968"/>
    </source>
</evidence>
<dbReference type="InterPro" id="IPR029001">
    <property type="entry name" value="ITPase-like_fam"/>
</dbReference>
<proteinExistence type="inferred from homology"/>
<dbReference type="HAMAP" id="MF_00528">
    <property type="entry name" value="Maf"/>
    <property type="match status" value="1"/>
</dbReference>
<dbReference type="GO" id="GO:0005737">
    <property type="term" value="C:cytoplasm"/>
    <property type="evidence" value="ECO:0007669"/>
    <property type="project" value="UniProtKB-SubCell"/>
</dbReference>
<feature type="site" description="Important for substrate specificity" evidence="4">
    <location>
        <position position="81"/>
    </location>
</feature>
<dbReference type="GO" id="GO:0036218">
    <property type="term" value="F:dTTP diphosphatase activity"/>
    <property type="evidence" value="ECO:0007669"/>
    <property type="project" value="RHEA"/>
</dbReference>
<protein>
    <recommendedName>
        <fullName evidence="4">dTTP/UTP pyrophosphatase</fullName>
        <shortName evidence="4">dTTPase/UTPase</shortName>
        <ecNumber evidence="4">3.6.1.9</ecNumber>
    </recommendedName>
    <alternativeName>
        <fullName evidence="4">Nucleoside triphosphate pyrophosphatase</fullName>
    </alternativeName>
    <alternativeName>
        <fullName evidence="4">Nucleotide pyrophosphatase</fullName>
        <shortName evidence="4">Nucleotide PPase</shortName>
    </alternativeName>
</protein>
<dbReference type="Pfam" id="PF02545">
    <property type="entry name" value="Maf"/>
    <property type="match status" value="1"/>
</dbReference>
<evidence type="ECO:0000256" key="3">
    <source>
        <dbReference type="ARBA" id="ARBA00023080"/>
    </source>
</evidence>